<reference evidence="2" key="1">
    <citation type="submission" date="2021-07" db="EMBL/GenBank/DDBJ databases">
        <authorList>
            <person name="Branca A.L. A."/>
        </authorList>
    </citation>
    <scope>NUCLEOTIDE SEQUENCE</scope>
</reference>
<feature type="region of interest" description="Disordered" evidence="1">
    <location>
        <begin position="1"/>
        <end position="84"/>
    </location>
</feature>
<feature type="region of interest" description="Disordered" evidence="1">
    <location>
        <begin position="207"/>
        <end position="275"/>
    </location>
</feature>
<organism evidence="2 3">
    <name type="scientific">Penicillium salamii</name>
    <dbReference type="NCBI Taxonomy" id="1612424"/>
    <lineage>
        <taxon>Eukaryota</taxon>
        <taxon>Fungi</taxon>
        <taxon>Dikarya</taxon>
        <taxon>Ascomycota</taxon>
        <taxon>Pezizomycotina</taxon>
        <taxon>Eurotiomycetes</taxon>
        <taxon>Eurotiomycetidae</taxon>
        <taxon>Eurotiales</taxon>
        <taxon>Aspergillaceae</taxon>
        <taxon>Penicillium</taxon>
    </lineage>
</organism>
<dbReference type="GO" id="GO:0000444">
    <property type="term" value="C:MIS12/MIND type complex"/>
    <property type="evidence" value="ECO:0007669"/>
    <property type="project" value="InterPro"/>
</dbReference>
<dbReference type="Proteomes" id="UP001152592">
    <property type="component" value="Unassembled WGS sequence"/>
</dbReference>
<dbReference type="OrthoDB" id="5431013at2759"/>
<dbReference type="InterPro" id="IPR013218">
    <property type="entry name" value="Dsn1/Mis13"/>
</dbReference>
<dbReference type="PANTHER" id="PTHR14778">
    <property type="entry name" value="KINETOCHORE-ASSOCIATED PROTEIN DSN1 HOMOLOG"/>
    <property type="match status" value="1"/>
</dbReference>
<name>A0A9W4IVB5_9EURO</name>
<feature type="compositionally biased region" description="Low complexity" evidence="1">
    <location>
        <begin position="265"/>
        <end position="275"/>
    </location>
</feature>
<dbReference type="GO" id="GO:0051301">
    <property type="term" value="P:cell division"/>
    <property type="evidence" value="ECO:0007669"/>
    <property type="project" value="InterPro"/>
</dbReference>
<protein>
    <submittedName>
        <fullName evidence="2">Uncharacterized protein</fullName>
    </submittedName>
</protein>
<comment type="caution">
    <text evidence="2">The sequence shown here is derived from an EMBL/GenBank/DDBJ whole genome shotgun (WGS) entry which is preliminary data.</text>
</comment>
<sequence length="367" mass="40547">MPEVKKSRKGRPPKAKTPEPNGYKSPEQPLAGTKVALPVADTPVIQRNKELRGGKGSKGKRRSSLSMRGRRASSLIDSGASNALPHREVGTADFFKHIADDGLPEPRRMRQLLIWCATRAIGEKPKGGSDPDEQSARLAARQIQEEVLREFSNNSDLSNWFSREDLNPPAVVVKKPNPRNVQNTEKIKELEEHIQKLQKERQALNALSRQPAIPSVKPDSQPDQQTTKQSRKSQREEVDSSLLDPSQQAILKSLDPPTQPSEGDSSTTTRPPITPSAISAQLSRVTTSLAPTLDTFAAGIHDIELYRASADTVSSRILRTCAQRLEERDAQNTQRLHAIEGTEGESPPRFKQDLGLILGALSRVERR</sequence>
<evidence type="ECO:0000313" key="2">
    <source>
        <dbReference type="EMBL" id="CAG8352143.1"/>
    </source>
</evidence>
<accession>A0A9W4IVB5</accession>
<evidence type="ECO:0000256" key="1">
    <source>
        <dbReference type="SAM" id="MobiDB-lite"/>
    </source>
</evidence>
<dbReference type="EMBL" id="CAJVPD010000133">
    <property type="protein sequence ID" value="CAG8352143.1"/>
    <property type="molecule type" value="Genomic_DNA"/>
</dbReference>
<feature type="compositionally biased region" description="Basic residues" evidence="1">
    <location>
        <begin position="1"/>
        <end position="14"/>
    </location>
</feature>
<gene>
    <name evidence="2" type="ORF">PSALAMII_LOCUS3103</name>
</gene>
<dbReference type="Pfam" id="PF08202">
    <property type="entry name" value="MIS13"/>
    <property type="match status" value="1"/>
</dbReference>
<feature type="compositionally biased region" description="Basic residues" evidence="1">
    <location>
        <begin position="55"/>
        <end position="71"/>
    </location>
</feature>
<proteinExistence type="predicted"/>
<evidence type="ECO:0000313" key="3">
    <source>
        <dbReference type="Proteomes" id="UP001152592"/>
    </source>
</evidence>
<dbReference type="GO" id="GO:0007059">
    <property type="term" value="P:chromosome segregation"/>
    <property type="evidence" value="ECO:0007669"/>
    <property type="project" value="InterPro"/>
</dbReference>
<dbReference type="AlphaFoldDB" id="A0A9W4IVB5"/>
<dbReference type="PANTHER" id="PTHR14778:SF2">
    <property type="entry name" value="KINETOCHORE-ASSOCIATED PROTEIN DSN1 HOMOLOG"/>
    <property type="match status" value="1"/>
</dbReference>